<dbReference type="AlphaFoldDB" id="A0AA37T5R5"/>
<dbReference type="InterPro" id="IPR003593">
    <property type="entry name" value="AAA+_ATPase"/>
</dbReference>
<protein>
    <recommendedName>
        <fullName evidence="4">AAA+ ATPase domain-containing protein</fullName>
    </recommendedName>
</protein>
<accession>A0AA37T5R5</accession>
<keyword evidence="6" id="KW-1185">Reference proteome</keyword>
<dbReference type="GO" id="GO:0005524">
    <property type="term" value="F:ATP binding"/>
    <property type="evidence" value="ECO:0007669"/>
    <property type="project" value="UniProtKB-KW"/>
</dbReference>
<dbReference type="Pfam" id="PF00004">
    <property type="entry name" value="AAA"/>
    <property type="match status" value="1"/>
</dbReference>
<proteinExistence type="inferred from homology"/>
<dbReference type="GO" id="GO:0016887">
    <property type="term" value="F:ATP hydrolysis activity"/>
    <property type="evidence" value="ECO:0007669"/>
    <property type="project" value="InterPro"/>
</dbReference>
<dbReference type="SUPFAM" id="SSF52540">
    <property type="entry name" value="P-loop containing nucleoside triphosphate hydrolases"/>
    <property type="match status" value="1"/>
</dbReference>
<comment type="similarity">
    <text evidence="1">Belongs to the AAA ATPase family.</text>
</comment>
<keyword evidence="2" id="KW-0547">Nucleotide-binding</keyword>
<evidence type="ECO:0000259" key="4">
    <source>
        <dbReference type="SMART" id="SM00382"/>
    </source>
</evidence>
<dbReference type="InterPro" id="IPR027417">
    <property type="entry name" value="P-loop_NTPase"/>
</dbReference>
<dbReference type="SMART" id="SM00382">
    <property type="entry name" value="AAA"/>
    <property type="match status" value="1"/>
</dbReference>
<dbReference type="RefSeq" id="WP_232595202.1">
    <property type="nucleotide sequence ID" value="NZ_BSPD01000091.1"/>
</dbReference>
<dbReference type="PANTHER" id="PTHR23073">
    <property type="entry name" value="26S PROTEASOME REGULATORY SUBUNIT"/>
    <property type="match status" value="1"/>
</dbReference>
<reference evidence="5 6" key="1">
    <citation type="journal article" date="2014" name="Int. J. Syst. Evol. Microbiol.">
        <title>Complete genome sequence of Corynebacterium casei LMG S-19264T (=DSM 44701T), isolated from a smear-ripened cheese.</title>
        <authorList>
            <consortium name="US DOE Joint Genome Institute (JGI-PGF)"/>
            <person name="Walter F."/>
            <person name="Albersmeier A."/>
            <person name="Kalinowski J."/>
            <person name="Ruckert C."/>
        </authorList>
    </citation>
    <scope>NUCLEOTIDE SEQUENCE [LARGE SCALE GENOMIC DNA]</scope>
    <source>
        <strain evidence="5 6">NBRC 110095</strain>
    </source>
</reference>
<evidence type="ECO:0000313" key="6">
    <source>
        <dbReference type="Proteomes" id="UP001156870"/>
    </source>
</evidence>
<feature type="domain" description="AAA+ ATPase" evidence="4">
    <location>
        <begin position="455"/>
        <end position="587"/>
    </location>
</feature>
<evidence type="ECO:0000256" key="1">
    <source>
        <dbReference type="ARBA" id="ARBA00006914"/>
    </source>
</evidence>
<evidence type="ECO:0000313" key="5">
    <source>
        <dbReference type="EMBL" id="GLS27833.1"/>
    </source>
</evidence>
<dbReference type="Proteomes" id="UP001156870">
    <property type="component" value="Unassembled WGS sequence"/>
</dbReference>
<dbReference type="CDD" id="cd19481">
    <property type="entry name" value="RecA-like_protease"/>
    <property type="match status" value="1"/>
</dbReference>
<dbReference type="EMBL" id="BSPD01000091">
    <property type="protein sequence ID" value="GLS27833.1"/>
    <property type="molecule type" value="Genomic_DNA"/>
</dbReference>
<dbReference type="InterPro" id="IPR003959">
    <property type="entry name" value="ATPase_AAA_core"/>
</dbReference>
<sequence>MIPLWQGLAAMVRLGLIHFWRQALPNNEGLLPLLQQEAEALLETPELKSLDAKALFGRLDKHVHHAQQETDDSADFSHDPLFALISDYDLSLNDALLLALLGEAERSHVVTLAIHQLQSPTSATHPMGHLIESWLQSLTSSSHTDFSVLSGLQHPLVTHGFVRVFGNGPAPLKQWATSPECWAVLTQSLPLWPGTTQLEPLQSERKLGLDLLPHKVQNQLAAMVERFQQPGTSALVLRGLPLSGRRLLTLAIADRLGLNAIAVDDTHWQENALIRHIAPYGDWLPVLTPAIGPGETYRPVLPDAFCKTPRKLIIHMGTDGAIECPGAMEWTLPLPNRPQRQTLWEHFLGDTQLAERASMALLSGPSIQVLAQRAQSLAAQQSEPVHHRHLVHARLQHGAEQLKRLAQPDTRAIPRDAIVLPPLVESELEQLVARTEQRESLWPGLGATLTQTQTTGVRALFVGESGTGKTLAANFIATRLGSPLYRVDLASVMNKYIGESEKNLSAVLDRAAANDVVLLFDEADSLFGRRTDGKETGERFANMLTHFLLTRLEHHPGIVVLTSNNRERIDAAFTRRLDFIIEFPLPGFEARQQLWQSHLGQRGPGEEVYALLASYCDFTGGQLRNVVLTAATCAENGPITTDHLLTGLQAEYRKLGRNLPNKLLQIKYLKEQNNVISQTLIDEQADE</sequence>
<comment type="caution">
    <text evidence="5">The sequence shown here is derived from an EMBL/GenBank/DDBJ whole genome shotgun (WGS) entry which is preliminary data.</text>
</comment>
<dbReference type="InterPro" id="IPR050221">
    <property type="entry name" value="26S_Proteasome_ATPase"/>
</dbReference>
<keyword evidence="3" id="KW-0067">ATP-binding</keyword>
<gene>
    <name evidence="5" type="ORF">GCM10007877_35520</name>
</gene>
<evidence type="ECO:0000256" key="2">
    <source>
        <dbReference type="ARBA" id="ARBA00022741"/>
    </source>
</evidence>
<name>A0AA37T5R5_9GAMM</name>
<organism evidence="5 6">
    <name type="scientific">Marinibactrum halimedae</name>
    <dbReference type="NCBI Taxonomy" id="1444977"/>
    <lineage>
        <taxon>Bacteria</taxon>
        <taxon>Pseudomonadati</taxon>
        <taxon>Pseudomonadota</taxon>
        <taxon>Gammaproteobacteria</taxon>
        <taxon>Cellvibrionales</taxon>
        <taxon>Cellvibrionaceae</taxon>
        <taxon>Marinibactrum</taxon>
    </lineage>
</organism>
<dbReference type="Gene3D" id="3.40.50.300">
    <property type="entry name" value="P-loop containing nucleotide triphosphate hydrolases"/>
    <property type="match status" value="1"/>
</dbReference>
<evidence type="ECO:0000256" key="3">
    <source>
        <dbReference type="ARBA" id="ARBA00022840"/>
    </source>
</evidence>